<protein>
    <submittedName>
        <fullName evidence="1">Uncharacterized protein</fullName>
    </submittedName>
</protein>
<dbReference type="AlphaFoldDB" id="A0A0A9H2S9"/>
<reference evidence="1" key="2">
    <citation type="journal article" date="2015" name="Data Brief">
        <title>Shoot transcriptome of the giant reed, Arundo donax.</title>
        <authorList>
            <person name="Barrero R.A."/>
            <person name="Guerrero F.D."/>
            <person name="Moolhuijzen P."/>
            <person name="Goolsby J.A."/>
            <person name="Tidwell J."/>
            <person name="Bellgard S.E."/>
            <person name="Bellgard M.I."/>
        </authorList>
    </citation>
    <scope>NUCLEOTIDE SEQUENCE</scope>
    <source>
        <tissue evidence="1">Shoot tissue taken approximately 20 cm above the soil surface</tissue>
    </source>
</reference>
<reference evidence="1" key="1">
    <citation type="submission" date="2014-09" db="EMBL/GenBank/DDBJ databases">
        <authorList>
            <person name="Magalhaes I.L.F."/>
            <person name="Oliveira U."/>
            <person name="Santos F.R."/>
            <person name="Vidigal T.H.D.A."/>
            <person name="Brescovit A.D."/>
            <person name="Santos A.J."/>
        </authorList>
    </citation>
    <scope>NUCLEOTIDE SEQUENCE</scope>
    <source>
        <tissue evidence="1">Shoot tissue taken approximately 20 cm above the soil surface</tissue>
    </source>
</reference>
<evidence type="ECO:0000313" key="1">
    <source>
        <dbReference type="EMBL" id="JAE31077.1"/>
    </source>
</evidence>
<accession>A0A0A9H2S9</accession>
<sequence length="49" mass="5531">MSISNSHNAHINSINFIICPYLQQDATQAAYQELGHCNFRSTKSYNAMP</sequence>
<organism evidence="1">
    <name type="scientific">Arundo donax</name>
    <name type="common">Giant reed</name>
    <name type="synonym">Donax arundinaceus</name>
    <dbReference type="NCBI Taxonomy" id="35708"/>
    <lineage>
        <taxon>Eukaryota</taxon>
        <taxon>Viridiplantae</taxon>
        <taxon>Streptophyta</taxon>
        <taxon>Embryophyta</taxon>
        <taxon>Tracheophyta</taxon>
        <taxon>Spermatophyta</taxon>
        <taxon>Magnoliopsida</taxon>
        <taxon>Liliopsida</taxon>
        <taxon>Poales</taxon>
        <taxon>Poaceae</taxon>
        <taxon>PACMAD clade</taxon>
        <taxon>Arundinoideae</taxon>
        <taxon>Arundineae</taxon>
        <taxon>Arundo</taxon>
    </lineage>
</organism>
<proteinExistence type="predicted"/>
<name>A0A0A9H2S9_ARUDO</name>
<dbReference type="EMBL" id="GBRH01166819">
    <property type="protein sequence ID" value="JAE31077.1"/>
    <property type="molecule type" value="Transcribed_RNA"/>
</dbReference>